<evidence type="ECO:0000313" key="1">
    <source>
        <dbReference type="EMBL" id="CAH1439100.1"/>
    </source>
</evidence>
<organism evidence="1 2">
    <name type="scientific">Lactuca virosa</name>
    <dbReference type="NCBI Taxonomy" id="75947"/>
    <lineage>
        <taxon>Eukaryota</taxon>
        <taxon>Viridiplantae</taxon>
        <taxon>Streptophyta</taxon>
        <taxon>Embryophyta</taxon>
        <taxon>Tracheophyta</taxon>
        <taxon>Spermatophyta</taxon>
        <taxon>Magnoliopsida</taxon>
        <taxon>eudicotyledons</taxon>
        <taxon>Gunneridae</taxon>
        <taxon>Pentapetalae</taxon>
        <taxon>asterids</taxon>
        <taxon>campanulids</taxon>
        <taxon>Asterales</taxon>
        <taxon>Asteraceae</taxon>
        <taxon>Cichorioideae</taxon>
        <taxon>Cichorieae</taxon>
        <taxon>Lactucinae</taxon>
        <taxon>Lactuca</taxon>
    </lineage>
</organism>
<accession>A0AAU9NMS1</accession>
<gene>
    <name evidence="1" type="ORF">LVIROSA_LOCUS25323</name>
</gene>
<dbReference type="EMBL" id="CAKMRJ010004445">
    <property type="protein sequence ID" value="CAH1439100.1"/>
    <property type="molecule type" value="Genomic_DNA"/>
</dbReference>
<keyword evidence="2" id="KW-1185">Reference proteome</keyword>
<evidence type="ECO:0000313" key="2">
    <source>
        <dbReference type="Proteomes" id="UP001157418"/>
    </source>
</evidence>
<name>A0AAU9NMS1_9ASTR</name>
<reference evidence="1 2" key="1">
    <citation type="submission" date="2022-01" db="EMBL/GenBank/DDBJ databases">
        <authorList>
            <person name="Xiong W."/>
            <person name="Schranz E."/>
        </authorList>
    </citation>
    <scope>NUCLEOTIDE SEQUENCE [LARGE SCALE GENOMIC DNA]</scope>
</reference>
<comment type="caution">
    <text evidence="1">The sequence shown here is derived from an EMBL/GenBank/DDBJ whole genome shotgun (WGS) entry which is preliminary data.</text>
</comment>
<dbReference type="AlphaFoldDB" id="A0AAU9NMS1"/>
<proteinExistence type="predicted"/>
<protein>
    <submittedName>
        <fullName evidence="1">Uncharacterized protein</fullName>
    </submittedName>
</protein>
<dbReference type="Proteomes" id="UP001157418">
    <property type="component" value="Unassembled WGS sequence"/>
</dbReference>
<sequence length="147" mass="16655">MCEWDSGRVVYARILIEMLAKDPREKERKIKAFMDNGATSTSLRVERTRAIPFTKKKVQVDNCKGKGVGLKITQVYERIIHDLKKKNVSTNMLDSLLHQRVDDTEDDSSIPLSSTLEISSQLPTHNRAPLTVAISLLQLISVDDFRS</sequence>